<keyword evidence="3" id="KW-1185">Reference proteome</keyword>
<name>A0A3B4D541_PYGNA</name>
<dbReference type="STRING" id="42514.ENSPNAP00000018655"/>
<dbReference type="PROSITE" id="PS51257">
    <property type="entry name" value="PROKAR_LIPOPROTEIN"/>
    <property type="match status" value="1"/>
</dbReference>
<evidence type="ECO:0000256" key="1">
    <source>
        <dbReference type="SAM" id="SignalP"/>
    </source>
</evidence>
<dbReference type="OMA" id="CFRRICK"/>
<sequence>MAKFLCLVQFCLILTLCSVSSVFSCRWNYRKFRHYHGNCLTLLREMVNSENGNIFDADWFAHHTNSQPVKQIWLFIQTLEEISSLLTEADPVPWNKEQLNNFLNMLDYETEELHSCVSAPLLFLTVLTFLLSKTAQLKEQWIKQCFGKSKTIPSLFRLNRLNFSESFSEEGKASPNF</sequence>
<reference evidence="2" key="2">
    <citation type="submission" date="2025-08" db="UniProtKB">
        <authorList>
            <consortium name="Ensembl"/>
        </authorList>
    </citation>
    <scope>IDENTIFICATION</scope>
</reference>
<dbReference type="GeneTree" id="ENSGT00940000178892"/>
<dbReference type="SUPFAM" id="SSF47266">
    <property type="entry name" value="4-helical cytokines"/>
    <property type="match status" value="1"/>
</dbReference>
<reference evidence="2 3" key="1">
    <citation type="submission" date="2020-10" db="EMBL/GenBank/DDBJ databases">
        <title>Pygocentrus nattereri (red-bellied piranha) genome, fPygNat1, primary haplotype.</title>
        <authorList>
            <person name="Myers G."/>
            <person name="Meyer A."/>
            <person name="Karagic N."/>
            <person name="Pippel M."/>
            <person name="Winkler S."/>
            <person name="Tracey A."/>
            <person name="Wood J."/>
            <person name="Formenti G."/>
            <person name="Howe K."/>
            <person name="Fedrigo O."/>
            <person name="Jarvis E.D."/>
        </authorList>
    </citation>
    <scope>NUCLEOTIDE SEQUENCE [LARGE SCALE GENOMIC DNA]</scope>
</reference>
<organism evidence="2 3">
    <name type="scientific">Pygocentrus nattereri</name>
    <name type="common">Red-bellied piranha</name>
    <dbReference type="NCBI Taxonomy" id="42514"/>
    <lineage>
        <taxon>Eukaryota</taxon>
        <taxon>Metazoa</taxon>
        <taxon>Chordata</taxon>
        <taxon>Craniata</taxon>
        <taxon>Vertebrata</taxon>
        <taxon>Euteleostomi</taxon>
        <taxon>Actinopterygii</taxon>
        <taxon>Neopterygii</taxon>
        <taxon>Teleostei</taxon>
        <taxon>Ostariophysi</taxon>
        <taxon>Characiformes</taxon>
        <taxon>Characoidei</taxon>
        <taxon>Pygocentrus</taxon>
    </lineage>
</organism>
<evidence type="ECO:0000313" key="2">
    <source>
        <dbReference type="Ensembl" id="ENSPNAP00000018655.2"/>
    </source>
</evidence>
<dbReference type="Proteomes" id="UP001501920">
    <property type="component" value="Chromosome 13"/>
</dbReference>
<evidence type="ECO:0000313" key="3">
    <source>
        <dbReference type="Proteomes" id="UP001501920"/>
    </source>
</evidence>
<proteinExistence type="predicted"/>
<dbReference type="Ensembl" id="ENSPNAT00000027963.2">
    <property type="protein sequence ID" value="ENSPNAP00000018655.2"/>
    <property type="gene ID" value="ENSPNAG00000025092.2"/>
</dbReference>
<dbReference type="AlphaFoldDB" id="A0A3B4D541"/>
<keyword evidence="1" id="KW-0732">Signal</keyword>
<feature type="signal peptide" evidence="1">
    <location>
        <begin position="1"/>
        <end position="21"/>
    </location>
</feature>
<accession>A0A3B4D541</accession>
<feature type="chain" id="PRO_5043456115" evidence="1">
    <location>
        <begin position="22"/>
        <end position="177"/>
    </location>
</feature>
<dbReference type="InterPro" id="IPR009079">
    <property type="entry name" value="4_helix_cytokine-like_core"/>
</dbReference>
<protein>
    <submittedName>
        <fullName evidence="2">Uncharacterized protein</fullName>
    </submittedName>
</protein>
<dbReference type="Gene3D" id="1.20.1250.10">
    <property type="match status" value="1"/>
</dbReference>
<reference evidence="2" key="3">
    <citation type="submission" date="2025-09" db="UniProtKB">
        <authorList>
            <consortium name="Ensembl"/>
        </authorList>
    </citation>
    <scope>IDENTIFICATION</scope>
</reference>